<accession>A0ACB8QD79</accession>
<evidence type="ECO:0000313" key="2">
    <source>
        <dbReference type="Proteomes" id="UP000814128"/>
    </source>
</evidence>
<dbReference type="Proteomes" id="UP000814128">
    <property type="component" value="Unassembled WGS sequence"/>
</dbReference>
<evidence type="ECO:0000313" key="1">
    <source>
        <dbReference type="EMBL" id="KAI0029758.1"/>
    </source>
</evidence>
<comment type="caution">
    <text evidence="1">The sequence shown here is derived from an EMBL/GenBank/DDBJ whole genome shotgun (WGS) entry which is preliminary data.</text>
</comment>
<keyword evidence="2" id="KW-1185">Reference proteome</keyword>
<protein>
    <submittedName>
        <fullName evidence="1">DnaJ domain-containing protein</fullName>
    </submittedName>
</protein>
<reference evidence="1" key="2">
    <citation type="journal article" date="2022" name="New Phytol.">
        <title>Evolutionary transition to the ectomycorrhizal habit in the genomes of a hyperdiverse lineage of mushroom-forming fungi.</title>
        <authorList>
            <person name="Looney B."/>
            <person name="Miyauchi S."/>
            <person name="Morin E."/>
            <person name="Drula E."/>
            <person name="Courty P.E."/>
            <person name="Kohler A."/>
            <person name="Kuo A."/>
            <person name="LaButti K."/>
            <person name="Pangilinan J."/>
            <person name="Lipzen A."/>
            <person name="Riley R."/>
            <person name="Andreopoulos W."/>
            <person name="He G."/>
            <person name="Johnson J."/>
            <person name="Nolan M."/>
            <person name="Tritt A."/>
            <person name="Barry K.W."/>
            <person name="Grigoriev I.V."/>
            <person name="Nagy L.G."/>
            <person name="Hibbett D."/>
            <person name="Henrissat B."/>
            <person name="Matheny P.B."/>
            <person name="Labbe J."/>
            <person name="Martin F.M."/>
        </authorList>
    </citation>
    <scope>NUCLEOTIDE SEQUENCE</scope>
    <source>
        <strain evidence="1">EC-137</strain>
    </source>
</reference>
<proteinExistence type="predicted"/>
<name>A0ACB8QD79_9AGAM</name>
<dbReference type="EMBL" id="MU273658">
    <property type="protein sequence ID" value="KAI0029758.1"/>
    <property type="molecule type" value="Genomic_DNA"/>
</dbReference>
<gene>
    <name evidence="1" type="ORF">K488DRAFT_79988</name>
</gene>
<organism evidence="1 2">
    <name type="scientific">Vararia minispora EC-137</name>
    <dbReference type="NCBI Taxonomy" id="1314806"/>
    <lineage>
        <taxon>Eukaryota</taxon>
        <taxon>Fungi</taxon>
        <taxon>Dikarya</taxon>
        <taxon>Basidiomycota</taxon>
        <taxon>Agaricomycotina</taxon>
        <taxon>Agaricomycetes</taxon>
        <taxon>Russulales</taxon>
        <taxon>Lachnocladiaceae</taxon>
        <taxon>Vararia</taxon>
    </lineage>
</organism>
<reference evidence="1" key="1">
    <citation type="submission" date="2021-02" db="EMBL/GenBank/DDBJ databases">
        <authorList>
            <consortium name="DOE Joint Genome Institute"/>
            <person name="Ahrendt S."/>
            <person name="Looney B.P."/>
            <person name="Miyauchi S."/>
            <person name="Morin E."/>
            <person name="Drula E."/>
            <person name="Courty P.E."/>
            <person name="Chicoki N."/>
            <person name="Fauchery L."/>
            <person name="Kohler A."/>
            <person name="Kuo A."/>
            <person name="Labutti K."/>
            <person name="Pangilinan J."/>
            <person name="Lipzen A."/>
            <person name="Riley R."/>
            <person name="Andreopoulos W."/>
            <person name="He G."/>
            <person name="Johnson J."/>
            <person name="Barry K.W."/>
            <person name="Grigoriev I.V."/>
            <person name="Nagy L."/>
            <person name="Hibbett D."/>
            <person name="Henrissat B."/>
            <person name="Matheny P.B."/>
            <person name="Labbe J."/>
            <person name="Martin F."/>
        </authorList>
    </citation>
    <scope>NUCLEOTIDE SEQUENCE</scope>
    <source>
        <strain evidence="1">EC-137</strain>
    </source>
</reference>
<sequence length="533" mass="60116">MGAQESRTQATGTEVEDYYALLEVEENATQDEIKRSFRRLALVHHPDKNHADPEGATQRFAALQQAYEVLSDEQERAWYDSHRASMVPEADAETVFEEIKKGFTPPRARDRGLTVRHLQPFFSPKTWSSFDDTENNQSFFTIYRNLFARLARDEQAFTRIHPSEIPSFGDTTWSWAASAKDRPQEAARHFYNYWLNFTTEKDFAWVTMWNEGDAPDRRARRLMEKDNNKARDDARKEYNDTVRTLAKFLRKRDPRWKAHNAAQSQPKARVPPAPSSSATSGTASPSPVVFVAQDWQKVSQSNAADLEWALAEGEDDEEWECVVCGKSFRSEAAWDSHERSKKHLKNVERLARDMVEEDDALGLTEDIAQLAVDESVDTSDPLPTADPPRLDIPDELDPAELGNEDGTLRKEARSKDKRASRAASLDDPLIQMKSTLPPPSLGTMIERAPAPGVSAAPQLSKRDKRRAREATKKTAIAEQEAQGGQQCNVCMETFDSRKKLFVHINQTGHAAGRPSSPPHAREKGGKGKSAQRK</sequence>